<dbReference type="InterPro" id="IPR029752">
    <property type="entry name" value="D-isomer_DH_CS1"/>
</dbReference>
<dbReference type="PROSITE" id="PS00671">
    <property type="entry name" value="D_2_HYDROXYACID_DH_3"/>
    <property type="match status" value="1"/>
</dbReference>
<feature type="domain" description="D-isomer specific 2-hydroxyacid dehydrogenase catalytic" evidence="5">
    <location>
        <begin position="37"/>
        <end position="340"/>
    </location>
</feature>
<dbReference type="InterPro" id="IPR006139">
    <property type="entry name" value="D-isomer_2_OHA_DH_cat_dom"/>
</dbReference>
<reference evidence="7 8" key="1">
    <citation type="submission" date="2020-07" db="EMBL/GenBank/DDBJ databases">
        <title>Sequencing the genomes of 1000 actinobacteria strains.</title>
        <authorList>
            <person name="Klenk H.-P."/>
        </authorList>
    </citation>
    <scope>NUCLEOTIDE SEQUENCE [LARGE SCALE GENOMIC DNA]</scope>
    <source>
        <strain evidence="7 8">DSM 23737</strain>
    </source>
</reference>
<dbReference type="GO" id="GO:0051287">
    <property type="term" value="F:NAD binding"/>
    <property type="evidence" value="ECO:0007669"/>
    <property type="project" value="InterPro"/>
</dbReference>
<evidence type="ECO:0000256" key="3">
    <source>
        <dbReference type="ARBA" id="ARBA00023027"/>
    </source>
</evidence>
<comment type="caution">
    <text evidence="7">The sequence shown here is derived from an EMBL/GenBank/DDBJ whole genome shotgun (WGS) entry which is preliminary data.</text>
</comment>
<keyword evidence="2 4" id="KW-0560">Oxidoreductase</keyword>
<protein>
    <submittedName>
        <fullName evidence="7">D-3-phosphoglycerate dehydrogenase</fullName>
        <ecNumber evidence="7">1.1.1.95</ecNumber>
    </submittedName>
</protein>
<dbReference type="Gene3D" id="3.40.50.720">
    <property type="entry name" value="NAD(P)-binding Rossmann-like Domain"/>
    <property type="match status" value="2"/>
</dbReference>
<dbReference type="Proteomes" id="UP000524237">
    <property type="component" value="Unassembled WGS sequence"/>
</dbReference>
<dbReference type="CDD" id="cd05299">
    <property type="entry name" value="CtBP_dh"/>
    <property type="match status" value="1"/>
</dbReference>
<dbReference type="RefSeq" id="WP_246323665.1">
    <property type="nucleotide sequence ID" value="NZ_JACGWU010000005.1"/>
</dbReference>
<gene>
    <name evidence="7" type="ORF">FB555_001669</name>
</gene>
<dbReference type="SUPFAM" id="SSF51735">
    <property type="entry name" value="NAD(P)-binding Rossmann-fold domains"/>
    <property type="match status" value="1"/>
</dbReference>
<proteinExistence type="inferred from homology"/>
<evidence type="ECO:0000313" key="7">
    <source>
        <dbReference type="EMBL" id="MBA8829560.1"/>
    </source>
</evidence>
<dbReference type="Pfam" id="PF02826">
    <property type="entry name" value="2-Hacid_dh_C"/>
    <property type="match status" value="1"/>
</dbReference>
<dbReference type="InterPro" id="IPR043322">
    <property type="entry name" value="CtBP"/>
</dbReference>
<dbReference type="SUPFAM" id="SSF52283">
    <property type="entry name" value="Formate/glycerate dehydrogenase catalytic domain-like"/>
    <property type="match status" value="1"/>
</dbReference>
<evidence type="ECO:0000256" key="2">
    <source>
        <dbReference type="ARBA" id="ARBA00023002"/>
    </source>
</evidence>
<dbReference type="Pfam" id="PF00389">
    <property type="entry name" value="2-Hacid_dh"/>
    <property type="match status" value="1"/>
</dbReference>
<sequence length="352" mass="38156">MSTKQVESQLASPEERTMSHPFNRAVYTDLDGIDFTAGIELLEANGFSFSLISSLDSEEIISASEGASALLVGYAEITREMIERMPSVRIIALMSMGFDNVDVEAASDHGIWVTNILGAATEEVATHALALTLNVVRGISLSDRLVRSGHWNAKKESTPPRLSDCTLGVIGLGRIGSRFAEIARPLFREVIGYDPLLPDTSESRAWLEGIGVRRVSLYVLSSTARVVSLHLPLTSETVNMIDSDFLSTMPKGSFLINVSRGGLINSQALANSLTTEHLAGAALDVLDVEPPPSSHPLLQHPKAVITPHNAYLSDRSDAEYVRQQAQNIVTWARCGRPDTPIIDLAKNQSHTS</sequence>
<keyword evidence="8" id="KW-1185">Reference proteome</keyword>
<dbReference type="EMBL" id="JACGWU010000005">
    <property type="protein sequence ID" value="MBA8829560.1"/>
    <property type="molecule type" value="Genomic_DNA"/>
</dbReference>
<name>A0A7W3PPK5_9MICO</name>
<dbReference type="AlphaFoldDB" id="A0A7W3PPK5"/>
<feature type="domain" description="D-isomer specific 2-hydroxyacid dehydrogenase NAD-binding" evidence="6">
    <location>
        <begin position="129"/>
        <end position="310"/>
    </location>
</feature>
<evidence type="ECO:0000259" key="5">
    <source>
        <dbReference type="Pfam" id="PF00389"/>
    </source>
</evidence>
<accession>A0A7W3PPK5</accession>
<dbReference type="GO" id="GO:0004617">
    <property type="term" value="F:phosphoglycerate dehydrogenase activity"/>
    <property type="evidence" value="ECO:0007669"/>
    <property type="project" value="UniProtKB-EC"/>
</dbReference>
<evidence type="ECO:0000256" key="1">
    <source>
        <dbReference type="ARBA" id="ARBA00005854"/>
    </source>
</evidence>
<dbReference type="InterPro" id="IPR006140">
    <property type="entry name" value="D-isomer_DH_NAD-bd"/>
</dbReference>
<evidence type="ECO:0000259" key="6">
    <source>
        <dbReference type="Pfam" id="PF02826"/>
    </source>
</evidence>
<comment type="similarity">
    <text evidence="1 4">Belongs to the D-isomer specific 2-hydroxyacid dehydrogenase family.</text>
</comment>
<dbReference type="PROSITE" id="PS00065">
    <property type="entry name" value="D_2_HYDROXYACID_DH_1"/>
    <property type="match status" value="1"/>
</dbReference>
<dbReference type="InterPro" id="IPR050418">
    <property type="entry name" value="D-iso_2-hydroxyacid_DH_PdxB"/>
</dbReference>
<dbReference type="InterPro" id="IPR029753">
    <property type="entry name" value="D-isomer_DH_CS"/>
</dbReference>
<dbReference type="PANTHER" id="PTHR43761:SF1">
    <property type="entry name" value="D-ISOMER SPECIFIC 2-HYDROXYACID DEHYDROGENASE CATALYTIC DOMAIN-CONTAINING PROTEIN-RELATED"/>
    <property type="match status" value="1"/>
</dbReference>
<evidence type="ECO:0000313" key="8">
    <source>
        <dbReference type="Proteomes" id="UP000524237"/>
    </source>
</evidence>
<dbReference type="PANTHER" id="PTHR43761">
    <property type="entry name" value="D-ISOMER SPECIFIC 2-HYDROXYACID DEHYDROGENASE FAMILY PROTEIN (AFU_ORTHOLOGUE AFUA_1G13630)"/>
    <property type="match status" value="1"/>
</dbReference>
<organism evidence="7 8">
    <name type="scientific">Alpinimonas psychrophila</name>
    <dbReference type="NCBI Taxonomy" id="748908"/>
    <lineage>
        <taxon>Bacteria</taxon>
        <taxon>Bacillati</taxon>
        <taxon>Actinomycetota</taxon>
        <taxon>Actinomycetes</taxon>
        <taxon>Micrococcales</taxon>
        <taxon>Microbacteriaceae</taxon>
        <taxon>Alpinimonas</taxon>
    </lineage>
</organism>
<dbReference type="InterPro" id="IPR036291">
    <property type="entry name" value="NAD(P)-bd_dom_sf"/>
</dbReference>
<dbReference type="EC" id="1.1.1.95" evidence="7"/>
<dbReference type="GO" id="GO:0003714">
    <property type="term" value="F:transcription corepressor activity"/>
    <property type="evidence" value="ECO:0007669"/>
    <property type="project" value="InterPro"/>
</dbReference>
<evidence type="ECO:0000256" key="4">
    <source>
        <dbReference type="RuleBase" id="RU003719"/>
    </source>
</evidence>
<keyword evidence="3" id="KW-0520">NAD</keyword>